<keyword evidence="1" id="KW-0378">Hydrolase</keyword>
<dbReference type="Gene3D" id="2.40.260.10">
    <property type="entry name" value="Sortase"/>
    <property type="match status" value="1"/>
</dbReference>
<dbReference type="NCBIfam" id="NF033747">
    <property type="entry name" value="class_E_sortase"/>
    <property type="match status" value="1"/>
</dbReference>
<organism evidence="4 5">
    <name type="scientific">Nocardiopsis sinuspersici</name>
    <dbReference type="NCBI Taxonomy" id="501010"/>
    <lineage>
        <taxon>Bacteria</taxon>
        <taxon>Bacillati</taxon>
        <taxon>Actinomycetota</taxon>
        <taxon>Actinomycetes</taxon>
        <taxon>Streptosporangiales</taxon>
        <taxon>Nocardiopsidaceae</taxon>
        <taxon>Nocardiopsis</taxon>
    </lineage>
</organism>
<feature type="compositionally biased region" description="Basic and acidic residues" evidence="3">
    <location>
        <begin position="7"/>
        <end position="19"/>
    </location>
</feature>
<dbReference type="InterPro" id="IPR005754">
    <property type="entry name" value="Sortase"/>
</dbReference>
<keyword evidence="5" id="KW-1185">Reference proteome</keyword>
<dbReference type="AlphaFoldDB" id="A0A1V3BWH6"/>
<evidence type="ECO:0000256" key="1">
    <source>
        <dbReference type="ARBA" id="ARBA00022801"/>
    </source>
</evidence>
<evidence type="ECO:0000256" key="2">
    <source>
        <dbReference type="PIRSR" id="PIRSR605754-1"/>
    </source>
</evidence>
<dbReference type="OrthoDB" id="5242879at2"/>
<dbReference type="STRING" id="501010.NOSIN_01870"/>
<evidence type="ECO:0000256" key="3">
    <source>
        <dbReference type="SAM" id="MobiDB-lite"/>
    </source>
</evidence>
<dbReference type="InterPro" id="IPR042003">
    <property type="entry name" value="Sortase_E"/>
</dbReference>
<gene>
    <name evidence="4" type="ORF">NOSIN_01870</name>
</gene>
<name>A0A1V3BWH6_9ACTN</name>
<dbReference type="NCBIfam" id="TIGR01076">
    <property type="entry name" value="sortase_fam"/>
    <property type="match status" value="1"/>
</dbReference>
<evidence type="ECO:0000313" key="4">
    <source>
        <dbReference type="EMBL" id="OOC52733.1"/>
    </source>
</evidence>
<dbReference type="RefSeq" id="WP_077689079.1">
    <property type="nucleotide sequence ID" value="NZ_JACCHL010000001.1"/>
</dbReference>
<protein>
    <submittedName>
        <fullName evidence="4">Class E sortase</fullName>
    </submittedName>
</protein>
<dbReference type="Pfam" id="PF04203">
    <property type="entry name" value="Sortase"/>
    <property type="match status" value="1"/>
</dbReference>
<proteinExistence type="predicted"/>
<reference evidence="5" key="1">
    <citation type="submission" date="2016-08" db="EMBL/GenBank/DDBJ databases">
        <authorList>
            <person name="Tokovenko B."/>
            <person name="Kalinowski J."/>
        </authorList>
    </citation>
    <scope>NUCLEOTIDE SEQUENCE [LARGE SCALE GENOMIC DNA]</scope>
    <source>
        <strain evidence="5">UTMC102</strain>
    </source>
</reference>
<dbReference type="Proteomes" id="UP000189004">
    <property type="component" value="Unassembled WGS sequence"/>
</dbReference>
<evidence type="ECO:0000313" key="5">
    <source>
        <dbReference type="Proteomes" id="UP000189004"/>
    </source>
</evidence>
<accession>A0A1V3BWH6</accession>
<feature type="active site" description="Proton donor/acceptor" evidence="2">
    <location>
        <position position="161"/>
    </location>
</feature>
<dbReference type="EMBL" id="MCOK01000001">
    <property type="protein sequence ID" value="OOC52733.1"/>
    <property type="molecule type" value="Genomic_DNA"/>
</dbReference>
<comment type="caution">
    <text evidence="4">The sequence shown here is derived from an EMBL/GenBank/DDBJ whole genome shotgun (WGS) entry which is preliminary data.</text>
</comment>
<dbReference type="InterPro" id="IPR023365">
    <property type="entry name" value="Sortase_dom-sf"/>
</dbReference>
<dbReference type="SUPFAM" id="SSF63817">
    <property type="entry name" value="Sortase"/>
    <property type="match status" value="1"/>
</dbReference>
<feature type="region of interest" description="Disordered" evidence="3">
    <location>
        <begin position="251"/>
        <end position="270"/>
    </location>
</feature>
<feature type="active site" description="Acyl-thioester intermediate" evidence="2">
    <location>
        <position position="229"/>
    </location>
</feature>
<dbReference type="GO" id="GO:0016787">
    <property type="term" value="F:hydrolase activity"/>
    <property type="evidence" value="ECO:0007669"/>
    <property type="project" value="UniProtKB-KW"/>
</dbReference>
<feature type="region of interest" description="Disordered" evidence="3">
    <location>
        <begin position="1"/>
        <end position="38"/>
    </location>
</feature>
<feature type="compositionally biased region" description="Basic residues" evidence="3">
    <location>
        <begin position="20"/>
        <end position="35"/>
    </location>
</feature>
<sequence length="270" mass="29912">MVSTTERQFHEGSRSEGGRGRGRRASGGRRRRARRTGATSGDVVRGIVRFFGEVMLTAGLLMLFYASYEVYGSQWETDREQQDLAQGLEEAWSADAAAEEAGPDSAPLPGSADSRLYLPSLDLDWVVVNGTTPDDIRYSPGHYTEFPSDPGEAGNYAVAAHRTPGLFWDLDLLSNGDTMVLEDAENFYTYEVFREETVLPTDVWVVEPDPFDEATDEEPERSLITLTTCAPKLNNTHRLIVWAELVETTPKSEGMPDSIAHMAPQADEDE</sequence>
<dbReference type="CDD" id="cd05830">
    <property type="entry name" value="Sortase_E"/>
    <property type="match status" value="1"/>
</dbReference>
<dbReference type="InterPro" id="IPR053465">
    <property type="entry name" value="Sortase_Class_E"/>
</dbReference>